<protein>
    <submittedName>
        <fullName evidence="2">Glycosyltransferase family 2 protein</fullName>
        <ecNumber evidence="2">2.4.-.-</ecNumber>
    </submittedName>
</protein>
<dbReference type="Proteomes" id="UP001243757">
    <property type="component" value="Unassembled WGS sequence"/>
</dbReference>
<proteinExistence type="predicted"/>
<sequence length="305" mass="34294">MTKISVVTACYNAADYIDVTLRSVLDQGYDGLEYIVIDGGSDDGTQEIIERYRDRLAYYVSEPDGGQYEAIQKGLSRASGEVMCWLNADDIYLPWTLSVVGEIFAAHTDIDWITGQPAFLNRRGQATAVYGGLGAYPRRFIANGWYSRDLGGFLQQESLFWRRSLWDRAGGLDLSLRYAGDFELWTRFARHADLVPVAVPLAAFRKLPGQQRSSLGAETYDAEVRAHQLPPPRLWRLAARGGVIARSLTRLLIRRRGPAVLYDEGRDAWRQVTTRRPIARAGLQFLQQQFALRRAGKSDGRGEVT</sequence>
<comment type="caution">
    <text evidence="2">The sequence shown here is derived from an EMBL/GenBank/DDBJ whole genome shotgun (WGS) entry which is preliminary data.</text>
</comment>
<dbReference type="InterPro" id="IPR029044">
    <property type="entry name" value="Nucleotide-diphossugar_trans"/>
</dbReference>
<evidence type="ECO:0000313" key="3">
    <source>
        <dbReference type="Proteomes" id="UP001243757"/>
    </source>
</evidence>
<name>A0ABT7F3T4_9RHOB</name>
<dbReference type="CDD" id="cd06433">
    <property type="entry name" value="GT_2_WfgS_like"/>
    <property type="match status" value="1"/>
</dbReference>
<dbReference type="EC" id="2.4.-.-" evidence="2"/>
<dbReference type="PANTHER" id="PTHR22916:SF65">
    <property type="entry name" value="SLR1065 PROTEIN"/>
    <property type="match status" value="1"/>
</dbReference>
<dbReference type="GO" id="GO:0016757">
    <property type="term" value="F:glycosyltransferase activity"/>
    <property type="evidence" value="ECO:0007669"/>
    <property type="project" value="UniProtKB-KW"/>
</dbReference>
<evidence type="ECO:0000313" key="2">
    <source>
        <dbReference type="EMBL" id="MDK3019094.1"/>
    </source>
</evidence>
<keyword evidence="2" id="KW-0808">Transferase</keyword>
<dbReference type="Gene3D" id="3.90.550.10">
    <property type="entry name" value="Spore Coat Polysaccharide Biosynthesis Protein SpsA, Chain A"/>
    <property type="match status" value="1"/>
</dbReference>
<keyword evidence="3" id="KW-1185">Reference proteome</keyword>
<evidence type="ECO:0000259" key="1">
    <source>
        <dbReference type="Pfam" id="PF00535"/>
    </source>
</evidence>
<feature type="domain" description="Glycosyltransferase 2-like" evidence="1">
    <location>
        <begin position="5"/>
        <end position="109"/>
    </location>
</feature>
<organism evidence="2 3">
    <name type="scientific">Pseudodonghicola flavimaris</name>
    <dbReference type="NCBI Taxonomy" id="3050036"/>
    <lineage>
        <taxon>Bacteria</taxon>
        <taxon>Pseudomonadati</taxon>
        <taxon>Pseudomonadota</taxon>
        <taxon>Alphaproteobacteria</taxon>
        <taxon>Rhodobacterales</taxon>
        <taxon>Paracoccaceae</taxon>
        <taxon>Pseudodonghicola</taxon>
    </lineage>
</organism>
<dbReference type="PANTHER" id="PTHR22916">
    <property type="entry name" value="GLYCOSYLTRANSFERASE"/>
    <property type="match status" value="1"/>
</dbReference>
<dbReference type="RefSeq" id="WP_284481898.1">
    <property type="nucleotide sequence ID" value="NZ_JASNJD010000012.1"/>
</dbReference>
<dbReference type="Pfam" id="PF00535">
    <property type="entry name" value="Glycos_transf_2"/>
    <property type="match status" value="1"/>
</dbReference>
<dbReference type="SUPFAM" id="SSF53448">
    <property type="entry name" value="Nucleotide-diphospho-sugar transferases"/>
    <property type="match status" value="1"/>
</dbReference>
<dbReference type="InterPro" id="IPR001173">
    <property type="entry name" value="Glyco_trans_2-like"/>
</dbReference>
<gene>
    <name evidence="2" type="ORF">QO033_15530</name>
</gene>
<accession>A0ABT7F3T4</accession>
<reference evidence="2 3" key="1">
    <citation type="submission" date="2023-05" db="EMBL/GenBank/DDBJ databases">
        <title>Pseudodonghicola sp. nov.</title>
        <authorList>
            <person name="Huang J."/>
        </authorList>
    </citation>
    <scope>NUCLEOTIDE SEQUENCE [LARGE SCALE GENOMIC DNA]</scope>
    <source>
        <strain evidence="2 3">IC7</strain>
    </source>
</reference>
<keyword evidence="2" id="KW-0328">Glycosyltransferase</keyword>
<dbReference type="EMBL" id="JASNJD010000012">
    <property type="protein sequence ID" value="MDK3019094.1"/>
    <property type="molecule type" value="Genomic_DNA"/>
</dbReference>